<organism evidence="1 2">
    <name type="scientific">Pedobacter albus</name>
    <dbReference type="NCBI Taxonomy" id="3113905"/>
    <lineage>
        <taxon>Bacteria</taxon>
        <taxon>Pseudomonadati</taxon>
        <taxon>Bacteroidota</taxon>
        <taxon>Sphingobacteriia</taxon>
        <taxon>Sphingobacteriales</taxon>
        <taxon>Sphingobacteriaceae</taxon>
        <taxon>Pedobacter</taxon>
    </lineage>
</organism>
<dbReference type="EMBL" id="JAZDQT010000001">
    <property type="protein sequence ID" value="MEE1943966.1"/>
    <property type="molecule type" value="Genomic_DNA"/>
</dbReference>
<protein>
    <recommendedName>
        <fullName evidence="3">Glycine-rich domain-containing protein-like</fullName>
    </recommendedName>
</protein>
<dbReference type="RefSeq" id="WP_330106352.1">
    <property type="nucleotide sequence ID" value="NZ_JAZDQT010000001.1"/>
</dbReference>
<reference evidence="1 2" key="1">
    <citation type="submission" date="2024-01" db="EMBL/GenBank/DDBJ databases">
        <title>Pedobacter sp. nov., isolated from fresh soil.</title>
        <authorList>
            <person name="Le N.T.T."/>
        </authorList>
    </citation>
    <scope>NUCLEOTIDE SEQUENCE [LARGE SCALE GENOMIC DNA]</scope>
    <source>
        <strain evidence="1 2">KR3-3</strain>
    </source>
</reference>
<dbReference type="Proteomes" id="UP001336835">
    <property type="component" value="Unassembled WGS sequence"/>
</dbReference>
<gene>
    <name evidence="1" type="ORF">VRU48_02525</name>
</gene>
<keyword evidence="2" id="KW-1185">Reference proteome</keyword>
<evidence type="ECO:0000313" key="2">
    <source>
        <dbReference type="Proteomes" id="UP001336835"/>
    </source>
</evidence>
<dbReference type="InterPro" id="IPR009836">
    <property type="entry name" value="GRDP-like"/>
</dbReference>
<evidence type="ECO:0000313" key="1">
    <source>
        <dbReference type="EMBL" id="MEE1943966.1"/>
    </source>
</evidence>
<dbReference type="PANTHER" id="PTHR34365">
    <property type="entry name" value="ENOLASE (DUF1399)"/>
    <property type="match status" value="1"/>
</dbReference>
<sequence>METLRIETAKPNFMEDIESLDFSMLKLKLQDKDEGQGWTIVQCNDAEYQYKRFLALKRMYPDKDIVPNGAIDKFWHQHILDTVQYAEDCEQIFGYFLHHFPYFGMNGTQDAQNLTDAFEETKDLYYKYFGEEYVGMAKRCTAPKCRTQCKPMKCK</sequence>
<comment type="caution">
    <text evidence="1">The sequence shown here is derived from an EMBL/GenBank/DDBJ whole genome shotgun (WGS) entry which is preliminary data.</text>
</comment>
<evidence type="ECO:0008006" key="3">
    <source>
        <dbReference type="Google" id="ProtNLM"/>
    </source>
</evidence>
<dbReference type="PANTHER" id="PTHR34365:SF7">
    <property type="entry name" value="GLYCINE-RICH DOMAIN-CONTAINING PROTEIN 1"/>
    <property type="match status" value="1"/>
</dbReference>
<name>A0ABU7I3C5_9SPHI</name>
<proteinExistence type="predicted"/>
<accession>A0ABU7I3C5</accession>